<organism evidence="17 18">
    <name type="scientific">Neomoorella humiferrea</name>
    <dbReference type="NCBI Taxonomy" id="676965"/>
    <lineage>
        <taxon>Bacteria</taxon>
        <taxon>Bacillati</taxon>
        <taxon>Bacillota</taxon>
        <taxon>Clostridia</taxon>
        <taxon>Neomoorellales</taxon>
        <taxon>Neomoorellaceae</taxon>
        <taxon>Neomoorella</taxon>
    </lineage>
</organism>
<proteinExistence type="inferred from homology"/>
<sequence>MGDREKESWKLRLSQRLKGFLGILIFIFLLLTSRLFFLQIVNAQEFSKQSAENRIRINPIEARRGDILDRNGQVLATSQPVYIVSLRSVPNQDLDTVINNLAALLQDPELTPAAIKELIANNPYRYQSTEIKRLPASDPEAMATVTRLEEHRQELPGVNIIEEPQRYYPYGPLAGHLLGYVGQITQEELETRKEDNYGINDKIGKSGIEAFLEYYNDGNLEMGLRGKKGAEQVEVDAANRKVRDLVTLPPTPGDTVQLTIDLKLQQTLEKAMDQVIAATKKQNPKAGGGAAVVLDVKSGAVLAMASKPDIDPNDFVNGSYAKKASYYNDPRLKPLFNRAIQGVYPPGSTFKPITAMAALDAGVVKPQDTIYDTGRYWKPGGITCWAVHGNVNMYRGMAVSCNTYFQWAGELAGIEKIDDVARQFGLGQPTGIVGLQGEAKGILPTPEWKKQINAPYWDRWLKNQEQRIEKKYVDLLAAAAPEEREKLLKQKEQELRQIRAEYQINYNFNTTWQPFNTYNTAIGQGDNNYTVIQLANYIATLANGGTRWRPYVVDKVIGADGSLKKEYRPEVMERVAVSQEAMAQVRQAMLAVTQSADGTAAFLFRDFPPDIKVAAKTGTAQTGLAGDDKNSDFHGLFVAFAPYDDPEIAIAVIIEYARHGGDSAGVVAREVFAQYFGLTDILNKPFYGVSVE</sequence>
<keyword evidence="6" id="KW-0645">Protease</keyword>
<feature type="domain" description="Penicillin-binding protein transpeptidase" evidence="15">
    <location>
        <begin position="289"/>
        <end position="671"/>
    </location>
</feature>
<feature type="domain" description="Penicillin-binding protein dimerisation" evidence="16">
    <location>
        <begin position="60"/>
        <end position="243"/>
    </location>
</feature>
<dbReference type="InterPro" id="IPR017790">
    <property type="entry name" value="Penicillin-binding_protein_2"/>
</dbReference>
<evidence type="ECO:0000256" key="14">
    <source>
        <dbReference type="SAM" id="Phobius"/>
    </source>
</evidence>
<dbReference type="InterPro" id="IPR005311">
    <property type="entry name" value="PBP_dimer"/>
</dbReference>
<dbReference type="Gene3D" id="3.40.710.10">
    <property type="entry name" value="DD-peptidase/beta-lactamase superfamily"/>
    <property type="match status" value="1"/>
</dbReference>
<dbReference type="PANTHER" id="PTHR30627:SF2">
    <property type="entry name" value="PEPTIDOGLYCAN D,D-TRANSPEPTIDASE MRDA"/>
    <property type="match status" value="1"/>
</dbReference>
<dbReference type="SUPFAM" id="SSF56519">
    <property type="entry name" value="Penicillin binding protein dimerisation domain"/>
    <property type="match status" value="1"/>
</dbReference>
<dbReference type="GO" id="GO:0008658">
    <property type="term" value="F:penicillin binding"/>
    <property type="evidence" value="ECO:0007669"/>
    <property type="project" value="InterPro"/>
</dbReference>
<dbReference type="InterPro" id="IPR001460">
    <property type="entry name" value="PCN-bd_Tpept"/>
</dbReference>
<dbReference type="GO" id="GO:0071972">
    <property type="term" value="F:peptidoglycan L,D-transpeptidase activity"/>
    <property type="evidence" value="ECO:0007669"/>
    <property type="project" value="TreeGrafter"/>
</dbReference>
<evidence type="ECO:0000256" key="7">
    <source>
        <dbReference type="ARBA" id="ARBA00022692"/>
    </source>
</evidence>
<evidence type="ECO:0000259" key="16">
    <source>
        <dbReference type="Pfam" id="PF03717"/>
    </source>
</evidence>
<keyword evidence="9" id="KW-0133">Cell shape</keyword>
<accession>A0A2T0AW81</accession>
<dbReference type="Gene3D" id="3.90.1310.10">
    <property type="entry name" value="Penicillin-binding protein 2a (Domain 2)"/>
    <property type="match status" value="2"/>
</dbReference>
<keyword evidence="13" id="KW-0961">Cell wall biogenesis/degradation</keyword>
<comment type="caution">
    <text evidence="17">The sequence shown here is derived from an EMBL/GenBank/DDBJ whole genome shotgun (WGS) entry which is preliminary data.</text>
</comment>
<keyword evidence="11 14" id="KW-1133">Transmembrane helix</keyword>
<keyword evidence="5" id="KW-0997">Cell inner membrane</keyword>
<evidence type="ECO:0000256" key="10">
    <source>
        <dbReference type="ARBA" id="ARBA00022984"/>
    </source>
</evidence>
<dbReference type="AlphaFoldDB" id="A0A2T0AW81"/>
<evidence type="ECO:0000256" key="5">
    <source>
        <dbReference type="ARBA" id="ARBA00022519"/>
    </source>
</evidence>
<evidence type="ECO:0000256" key="6">
    <source>
        <dbReference type="ARBA" id="ARBA00022670"/>
    </source>
</evidence>
<evidence type="ECO:0000313" key="18">
    <source>
        <dbReference type="Proteomes" id="UP000238415"/>
    </source>
</evidence>
<name>A0A2T0AW81_9FIRM</name>
<dbReference type="GO" id="GO:0009002">
    <property type="term" value="F:serine-type D-Ala-D-Ala carboxypeptidase activity"/>
    <property type="evidence" value="ECO:0007669"/>
    <property type="project" value="InterPro"/>
</dbReference>
<keyword evidence="8" id="KW-0378">Hydrolase</keyword>
<dbReference type="GO" id="GO:0005886">
    <property type="term" value="C:plasma membrane"/>
    <property type="evidence" value="ECO:0007669"/>
    <property type="project" value="UniProtKB-SubCell"/>
</dbReference>
<evidence type="ECO:0000313" key="17">
    <source>
        <dbReference type="EMBL" id="PRR74990.1"/>
    </source>
</evidence>
<dbReference type="Pfam" id="PF03717">
    <property type="entry name" value="PBP_dimer"/>
    <property type="match status" value="1"/>
</dbReference>
<dbReference type="InterPro" id="IPR012338">
    <property type="entry name" value="Beta-lactam/transpept-like"/>
</dbReference>
<dbReference type="RefSeq" id="WP_106004515.1">
    <property type="nucleotide sequence ID" value="NZ_CP136419.1"/>
</dbReference>
<reference evidence="17 18" key="1">
    <citation type="submission" date="2018-03" db="EMBL/GenBank/DDBJ databases">
        <title>Genome sequence of Moorella humiferrea DSM 23265.</title>
        <authorList>
            <person name="Poehlein A."/>
            <person name="Daniel R."/>
        </authorList>
    </citation>
    <scope>NUCLEOTIDE SEQUENCE [LARGE SCALE GENOMIC DNA]</scope>
    <source>
        <strain evidence="17 18">DSM 23265</strain>
    </source>
</reference>
<evidence type="ECO:0000259" key="15">
    <source>
        <dbReference type="Pfam" id="PF00905"/>
    </source>
</evidence>
<evidence type="ECO:0000256" key="8">
    <source>
        <dbReference type="ARBA" id="ARBA00022801"/>
    </source>
</evidence>
<dbReference type="InterPro" id="IPR036138">
    <property type="entry name" value="PBP_dimer_sf"/>
</dbReference>
<dbReference type="InterPro" id="IPR050515">
    <property type="entry name" value="Beta-lactam/transpept"/>
</dbReference>
<keyword evidence="10" id="KW-0573">Peptidoglycan synthesis</keyword>
<evidence type="ECO:0000256" key="2">
    <source>
        <dbReference type="ARBA" id="ARBA00004236"/>
    </source>
</evidence>
<dbReference type="PANTHER" id="PTHR30627">
    <property type="entry name" value="PEPTIDOGLYCAN D,D-TRANSPEPTIDASE"/>
    <property type="match status" value="1"/>
</dbReference>
<keyword evidence="7 14" id="KW-0812">Transmembrane</keyword>
<evidence type="ECO:0000256" key="4">
    <source>
        <dbReference type="ARBA" id="ARBA00022475"/>
    </source>
</evidence>
<dbReference type="SUPFAM" id="SSF56601">
    <property type="entry name" value="beta-lactamase/transpeptidase-like"/>
    <property type="match status" value="1"/>
</dbReference>
<evidence type="ECO:0000256" key="9">
    <source>
        <dbReference type="ARBA" id="ARBA00022960"/>
    </source>
</evidence>
<dbReference type="EMBL" id="PVXM01000006">
    <property type="protein sequence ID" value="PRR74990.1"/>
    <property type="molecule type" value="Genomic_DNA"/>
</dbReference>
<keyword evidence="18" id="KW-1185">Reference proteome</keyword>
<protein>
    <submittedName>
        <fullName evidence="17">Stage V sporulation protein D</fullName>
    </submittedName>
</protein>
<evidence type="ECO:0000256" key="11">
    <source>
        <dbReference type="ARBA" id="ARBA00022989"/>
    </source>
</evidence>
<dbReference type="OrthoDB" id="9804124at2"/>
<keyword evidence="12 14" id="KW-0472">Membrane</keyword>
<keyword evidence="4" id="KW-1003">Cell membrane</keyword>
<comment type="subcellular location">
    <subcellularLocation>
        <location evidence="2">Cell membrane</location>
    </subcellularLocation>
    <subcellularLocation>
        <location evidence="1">Membrane</location>
        <topology evidence="1">Single-pass membrane protein</topology>
    </subcellularLocation>
</comment>
<dbReference type="Pfam" id="PF00905">
    <property type="entry name" value="Transpeptidase"/>
    <property type="match status" value="1"/>
</dbReference>
<dbReference type="Proteomes" id="UP000238415">
    <property type="component" value="Unassembled WGS sequence"/>
</dbReference>
<evidence type="ECO:0000256" key="1">
    <source>
        <dbReference type="ARBA" id="ARBA00004167"/>
    </source>
</evidence>
<dbReference type="GO" id="GO:0008360">
    <property type="term" value="P:regulation of cell shape"/>
    <property type="evidence" value="ECO:0007669"/>
    <property type="project" value="UniProtKB-KW"/>
</dbReference>
<feature type="transmembrane region" description="Helical" evidence="14">
    <location>
        <begin position="20"/>
        <end position="41"/>
    </location>
</feature>
<evidence type="ECO:0000256" key="12">
    <source>
        <dbReference type="ARBA" id="ARBA00023136"/>
    </source>
</evidence>
<evidence type="ECO:0000256" key="13">
    <source>
        <dbReference type="ARBA" id="ARBA00023316"/>
    </source>
</evidence>
<dbReference type="GO" id="GO:0071555">
    <property type="term" value="P:cell wall organization"/>
    <property type="evidence" value="ECO:0007669"/>
    <property type="project" value="UniProtKB-KW"/>
</dbReference>
<evidence type="ECO:0000256" key="3">
    <source>
        <dbReference type="ARBA" id="ARBA00007171"/>
    </source>
</evidence>
<gene>
    <name evidence="17" type="primary">spoVD_1</name>
    <name evidence="17" type="ORF">MOHU_04900</name>
</gene>
<dbReference type="GO" id="GO:0006508">
    <property type="term" value="P:proteolysis"/>
    <property type="evidence" value="ECO:0007669"/>
    <property type="project" value="UniProtKB-KW"/>
</dbReference>
<comment type="similarity">
    <text evidence="3">Belongs to the transpeptidase family.</text>
</comment>
<dbReference type="NCBIfam" id="TIGR03423">
    <property type="entry name" value="pbp2_mrdA"/>
    <property type="match status" value="1"/>
</dbReference>
<dbReference type="GO" id="GO:0009252">
    <property type="term" value="P:peptidoglycan biosynthetic process"/>
    <property type="evidence" value="ECO:0007669"/>
    <property type="project" value="UniProtKB-KW"/>
</dbReference>